<dbReference type="HOGENOM" id="CLU_3086257_0_0_6"/>
<proteinExistence type="predicted"/>
<organism evidence="1 2">
    <name type="scientific">Xenorhabdus bovienii (strain SS-2004)</name>
    <name type="common">Xenorhabdus nematophila subsp. bovienii</name>
    <dbReference type="NCBI Taxonomy" id="406818"/>
    <lineage>
        <taxon>Bacteria</taxon>
        <taxon>Pseudomonadati</taxon>
        <taxon>Pseudomonadota</taxon>
        <taxon>Gammaproteobacteria</taxon>
        <taxon>Enterobacterales</taxon>
        <taxon>Morganellaceae</taxon>
        <taxon>Xenorhabdus</taxon>
    </lineage>
</organism>
<evidence type="ECO:0000313" key="2">
    <source>
        <dbReference type="Proteomes" id="UP000002045"/>
    </source>
</evidence>
<dbReference type="AlphaFoldDB" id="D3V4W9"/>
<dbReference type="KEGG" id="xbo:XBJ1_3580"/>
<evidence type="ECO:0000313" key="1">
    <source>
        <dbReference type="EMBL" id="CBJ82698.1"/>
    </source>
</evidence>
<name>D3V4W9_XENBS</name>
<reference evidence="1" key="1">
    <citation type="journal article" date="2011" name="PLoS ONE">
        <title>The entomopathogenic bacterial endosymbionts xenorhabdus and photorhabdus: convergent lifestyles from divergent genomes.</title>
        <authorList>
            <person name="Chaston J.M."/>
            <person name="Suen G."/>
            <person name="Tucker S.L."/>
            <person name="Andersen A.W."/>
            <person name="Bhasin A."/>
            <person name="Bode E."/>
            <person name="Bode H.B."/>
            <person name="Brachmann A.O."/>
            <person name="Cowles C.E."/>
            <person name="Cowles K.N."/>
            <person name="Darby C."/>
            <person name="de Leon L."/>
            <person name="Drace K."/>
            <person name="Du Z."/>
            <person name="Givaudan A."/>
            <person name="Herbert Tran E.E."/>
            <person name="Jewell K.A."/>
            <person name="Knack J.J."/>
            <person name="Krasomil-Osterfeld K.C."/>
            <person name="Kukor R."/>
            <person name="Lanois A."/>
            <person name="Latreille P."/>
            <person name="Leimgruber N.K."/>
            <person name="Lipke C.M."/>
            <person name="Liu R."/>
            <person name="Lu X."/>
            <person name="Martens E.C."/>
            <person name="Marri P.R."/>
            <person name="Medigue C."/>
            <person name="Menard M.L."/>
            <person name="Miller N.M."/>
            <person name="Morales-Soto N."/>
            <person name="Norton S."/>
            <person name="Ogier J.C."/>
            <person name="Orchard S.S."/>
            <person name="Park D."/>
            <person name="Park Y."/>
            <person name="Qurollo B.A."/>
            <person name="Sugar D.R."/>
            <person name="Richards G.R."/>
            <person name="Rouy Z."/>
            <person name="Slominski B."/>
            <person name="Slominski K."/>
            <person name="Snyder H."/>
            <person name="Tjaden B.C."/>
            <person name="van der Hoeven R."/>
            <person name="Welch R.D."/>
            <person name="Wheeler C."/>
            <person name="Xiang B."/>
            <person name="Barbazuk B."/>
            <person name="Gaudriault S."/>
            <person name="Goodner B."/>
            <person name="Slater S.C."/>
            <person name="Forst S."/>
            <person name="Goldman B.S."/>
            <person name="Goodrich-Blair H."/>
        </authorList>
    </citation>
    <scope>NUCLEOTIDE SEQUENCE [LARGE SCALE GENOMIC DNA]</scope>
    <source>
        <strain evidence="1">SS-2004</strain>
    </source>
</reference>
<dbReference type="Proteomes" id="UP000002045">
    <property type="component" value="Chromosome"/>
</dbReference>
<accession>D3V4W9</accession>
<sequence>MDLSSEKYGIAVKFDTRRLEPSKIKDGLNKPTFWLNHNIPFIFQVATLLVAT</sequence>
<protein>
    <submittedName>
        <fullName evidence="1">Uncharacterized protein</fullName>
    </submittedName>
</protein>
<dbReference type="EMBL" id="FN667741">
    <property type="protein sequence ID" value="CBJ82698.1"/>
    <property type="molecule type" value="Genomic_DNA"/>
</dbReference>
<gene>
    <name evidence="1" type="ordered locus">XBJ1_3580</name>
</gene>